<dbReference type="PANTHER" id="PTHR46068:SF1">
    <property type="entry name" value="TRANSPOSASE IS30-LIKE HTH DOMAIN-CONTAINING PROTEIN"/>
    <property type="match status" value="1"/>
</dbReference>
<keyword evidence="5" id="KW-1185">Reference proteome</keyword>
<protein>
    <submittedName>
        <fullName evidence="6">Guanylate cyclase domain-containing protein</fullName>
    </submittedName>
</protein>
<feature type="chain" id="PRO_5009310907" evidence="3">
    <location>
        <begin position="19"/>
        <end position="437"/>
    </location>
</feature>
<sequence length="437" mass="50279">MFMGTDILVGVAYLAVFGFDLQGEQGINGLNYIFSYFDQILLKMYVYWEFKRTVNETPWTIGELLHTLTQYLLHITNFATDNDFQVQIGLDCGSALTLVADPDQPRYELWGDTVEKARLLMQSASHERLLVSEEIYLALRPRNLRFSRDPIKIITNLNAYILYCRENDYQSPITLPKDIQERHTQGMFEAAQQQHHLDSQITSSMASSFSSELQSVEGGGETDSDIGINVIFIKYFFLKCVLDFTILDKLIYTGFPSSLNCYIMSKALRTTIMHLNELGEKHIALCVTRMTVQRTVKRHQELVTVEDHPRSGRPRSIRRAHMLMEKMKVNRYEKARKLLSIIHQGRASNVLFTDEKMSTVNPACNSQNGRQLLQRGHQRSEKVAVDTRSHFPSSAMVWAGKTPLVFVQKNVKINSKYYQDEILMKVVVPWASKHFES</sequence>
<evidence type="ECO:0000256" key="2">
    <source>
        <dbReference type="ARBA" id="ARBA00023239"/>
    </source>
</evidence>
<accession>A0A1I7WW55</accession>
<reference evidence="6" key="1">
    <citation type="submission" date="2016-11" db="UniProtKB">
        <authorList>
            <consortium name="WormBaseParasite"/>
        </authorList>
    </citation>
    <scope>IDENTIFICATION</scope>
</reference>
<dbReference type="Gene3D" id="3.30.70.1230">
    <property type="entry name" value="Nucleotide cyclase"/>
    <property type="match status" value="1"/>
</dbReference>
<keyword evidence="2" id="KW-0456">Lyase</keyword>
<feature type="domain" description="Guanylate cyclase" evidence="4">
    <location>
        <begin position="81"/>
        <end position="121"/>
    </location>
</feature>
<organism evidence="5 6">
    <name type="scientific">Heterorhabditis bacteriophora</name>
    <name type="common">Entomopathogenic nematode worm</name>
    <dbReference type="NCBI Taxonomy" id="37862"/>
    <lineage>
        <taxon>Eukaryota</taxon>
        <taxon>Metazoa</taxon>
        <taxon>Ecdysozoa</taxon>
        <taxon>Nematoda</taxon>
        <taxon>Chromadorea</taxon>
        <taxon>Rhabditida</taxon>
        <taxon>Rhabditina</taxon>
        <taxon>Rhabditomorpha</taxon>
        <taxon>Strongyloidea</taxon>
        <taxon>Heterorhabditidae</taxon>
        <taxon>Heterorhabditis</taxon>
    </lineage>
</organism>
<dbReference type="GO" id="GO:0035556">
    <property type="term" value="P:intracellular signal transduction"/>
    <property type="evidence" value="ECO:0007669"/>
    <property type="project" value="InterPro"/>
</dbReference>
<keyword evidence="3" id="KW-0732">Signal</keyword>
<dbReference type="Proteomes" id="UP000095283">
    <property type="component" value="Unplaced"/>
</dbReference>
<dbReference type="InterPro" id="IPR036397">
    <property type="entry name" value="RNaseH_sf"/>
</dbReference>
<dbReference type="WBParaSite" id="Hba_09366">
    <property type="protein sequence ID" value="Hba_09366"/>
    <property type="gene ID" value="Hba_09366"/>
</dbReference>
<dbReference type="InterPro" id="IPR001054">
    <property type="entry name" value="A/G_cyclase"/>
</dbReference>
<dbReference type="GO" id="GO:0003676">
    <property type="term" value="F:nucleic acid binding"/>
    <property type="evidence" value="ECO:0007669"/>
    <property type="project" value="InterPro"/>
</dbReference>
<dbReference type="SUPFAM" id="SSF55073">
    <property type="entry name" value="Nucleotide cyclase"/>
    <property type="match status" value="1"/>
</dbReference>
<dbReference type="InterPro" id="IPR029787">
    <property type="entry name" value="Nucleotide_cyclase"/>
</dbReference>
<evidence type="ECO:0000259" key="4">
    <source>
        <dbReference type="PROSITE" id="PS50125"/>
    </source>
</evidence>
<evidence type="ECO:0000313" key="5">
    <source>
        <dbReference type="Proteomes" id="UP000095283"/>
    </source>
</evidence>
<evidence type="ECO:0000256" key="1">
    <source>
        <dbReference type="ARBA" id="ARBA00001436"/>
    </source>
</evidence>
<dbReference type="Gene3D" id="3.30.420.10">
    <property type="entry name" value="Ribonuclease H-like superfamily/Ribonuclease H"/>
    <property type="match status" value="1"/>
</dbReference>
<dbReference type="AlphaFoldDB" id="A0A1I7WW55"/>
<evidence type="ECO:0000313" key="6">
    <source>
        <dbReference type="WBParaSite" id="Hba_09366"/>
    </source>
</evidence>
<dbReference type="PANTHER" id="PTHR46068">
    <property type="entry name" value="PROTEIN CBG27172"/>
    <property type="match status" value="1"/>
</dbReference>
<feature type="signal peptide" evidence="3">
    <location>
        <begin position="1"/>
        <end position="18"/>
    </location>
</feature>
<comment type="catalytic activity">
    <reaction evidence="1">
        <text>GTP = 3',5'-cyclic GMP + diphosphate</text>
        <dbReference type="Rhea" id="RHEA:13665"/>
        <dbReference type="ChEBI" id="CHEBI:33019"/>
        <dbReference type="ChEBI" id="CHEBI:37565"/>
        <dbReference type="ChEBI" id="CHEBI:57746"/>
        <dbReference type="EC" id="4.6.1.2"/>
    </reaction>
</comment>
<dbReference type="SMART" id="SM00044">
    <property type="entry name" value="CYCc"/>
    <property type="match status" value="1"/>
</dbReference>
<name>A0A1I7WW55_HETBA</name>
<evidence type="ECO:0000256" key="3">
    <source>
        <dbReference type="SAM" id="SignalP"/>
    </source>
</evidence>
<dbReference type="PROSITE" id="PS50125">
    <property type="entry name" value="GUANYLATE_CYCLASE_2"/>
    <property type="match status" value="1"/>
</dbReference>
<dbReference type="Pfam" id="PF00211">
    <property type="entry name" value="Guanylate_cyc"/>
    <property type="match status" value="1"/>
</dbReference>
<dbReference type="GO" id="GO:0004383">
    <property type="term" value="F:guanylate cyclase activity"/>
    <property type="evidence" value="ECO:0007669"/>
    <property type="project" value="UniProtKB-EC"/>
</dbReference>
<proteinExistence type="predicted"/>